<dbReference type="EMBL" id="BK016265">
    <property type="protein sequence ID" value="DAG05975.1"/>
    <property type="molecule type" value="Genomic_DNA"/>
</dbReference>
<name>A0A8S5VHB0_9CAUD</name>
<reference evidence="1" key="1">
    <citation type="journal article" date="2021" name="Proc. Natl. Acad. Sci. U.S.A.">
        <title>A Catalog of Tens of Thousands of Viruses from Human Metagenomes Reveals Hidden Associations with Chronic Diseases.</title>
        <authorList>
            <person name="Tisza M.J."/>
            <person name="Buck C.B."/>
        </authorList>
    </citation>
    <scope>NUCLEOTIDE SEQUENCE</scope>
    <source>
        <strain evidence="1">CtkfK18</strain>
    </source>
</reference>
<protein>
    <submittedName>
        <fullName evidence="1">Uncharacterized protein</fullName>
    </submittedName>
</protein>
<evidence type="ECO:0000313" key="1">
    <source>
        <dbReference type="EMBL" id="DAG05975.1"/>
    </source>
</evidence>
<accession>A0A8S5VHB0</accession>
<organism evidence="1">
    <name type="scientific">Myoviridae sp. ctkfK18</name>
    <dbReference type="NCBI Taxonomy" id="2825165"/>
    <lineage>
        <taxon>Viruses</taxon>
        <taxon>Duplodnaviria</taxon>
        <taxon>Heunggongvirae</taxon>
        <taxon>Uroviricota</taxon>
        <taxon>Caudoviricetes</taxon>
    </lineage>
</organism>
<proteinExistence type="predicted"/>
<sequence>MDYKALLIKYKYSYGESYKEKMINFLTEVMGDDIAQEYWMDLHNYDRIGKFLEESKVETFEEQVQFLEDNKYKFDGYVKSCEDLEAKNYPEVPEFIKERIEFMVNYSHLMLMVRINCILEILKEFGIEPKDKEIIDHYIVFNLLNYDDKIYREIHGGKYREILSNKEYHDNIVNNLKKAGLHNIEA</sequence>